<evidence type="ECO:0000256" key="1">
    <source>
        <dbReference type="SAM" id="MobiDB-lite"/>
    </source>
</evidence>
<feature type="domain" description="WRKY19-like zinc finger" evidence="2">
    <location>
        <begin position="501"/>
        <end position="522"/>
    </location>
</feature>
<feature type="domain" description="WRKY19-like zinc finger" evidence="2">
    <location>
        <begin position="551"/>
        <end position="572"/>
    </location>
</feature>
<evidence type="ECO:0000259" key="2">
    <source>
        <dbReference type="Pfam" id="PF24906"/>
    </source>
</evidence>
<feature type="compositionally biased region" description="Basic and acidic residues" evidence="1">
    <location>
        <begin position="47"/>
        <end position="61"/>
    </location>
</feature>
<sequence>MPDQPNMMAYSHVSTAPISHRSVHSEERIQPDPASSPERSPKPPLKMTDKVKYESTVDGDIRTIVVEEASFDADEGKKSRDPQQTANDGQESSHKTPIKKRTHTRDLSAHFFDATRLSDDNYPSQHSSRPDHHQKSPLTAYPSPNVGQKHRRGFSGDVSNPVMAHRRVNSIGDSQFVGRSFGYYGSYQPHHSAMYYNHQNQHRREGSAGLDMLSIAAEASKDDARSVPENRTTGIPSRPGNSPSAVSNASSSFEQPAPRAPFSQHGPYPAYYGPQQHGYYDQMPPHYRGVPPSPSQYPMQFAPPRGGRYAPHHKEAYAHLEHNRPGPVPEEGQRLDTDETLFQKQSKEGQTRGVQTFVTSIAVGDGGRTMKAAPTHRTASTNTEQPMHAPIPTTVSRHHRKDSSFSSLATIMGSGIFPDPGEQQSGKHYRSDTAGSMSFLKGLDSPDEIFLSNVSSQQPPNEVQATFSPPRPVPVPSSVAVSSTGSGRVLAQGGTSKRVRRKCTMEGCPNRVVQGGLCIAHGAKRKQCKHPGCTKNVKKAGLCSTHGPARKRCEFADCAKVAVQGGRCIAHGAKKKLCSVDNCTKQAIMTGMCKKHHDQSQGVVHRGRRKSSDEEDSVVTTCVAIKKEAPSGKANLGPSHQRGLSIFQEMSAESVSTLLSTDEQASEASSSVHPLKM</sequence>
<accession>A0A7S1VN87</accession>
<feature type="region of interest" description="Disordered" evidence="1">
    <location>
        <begin position="366"/>
        <end position="400"/>
    </location>
</feature>
<dbReference type="EMBL" id="HBGK01044146">
    <property type="protein sequence ID" value="CAD9303814.1"/>
    <property type="molecule type" value="Transcribed_RNA"/>
</dbReference>
<dbReference type="AlphaFoldDB" id="A0A7S1VN87"/>
<organism evidence="3">
    <name type="scientific">Grammatophora oceanica</name>
    <dbReference type="NCBI Taxonomy" id="210454"/>
    <lineage>
        <taxon>Eukaryota</taxon>
        <taxon>Sar</taxon>
        <taxon>Stramenopiles</taxon>
        <taxon>Ochrophyta</taxon>
        <taxon>Bacillariophyta</taxon>
        <taxon>Fragilariophyceae</taxon>
        <taxon>Fragilariophycidae</taxon>
        <taxon>Rhabdonematales</taxon>
        <taxon>Grammatophoraceae</taxon>
        <taxon>Grammatophora</taxon>
    </lineage>
</organism>
<feature type="region of interest" description="Disordered" evidence="1">
    <location>
        <begin position="657"/>
        <end position="677"/>
    </location>
</feature>
<gene>
    <name evidence="3" type="ORF">GOCE00092_LOCUS23155</name>
</gene>
<reference evidence="3" key="1">
    <citation type="submission" date="2021-01" db="EMBL/GenBank/DDBJ databases">
        <authorList>
            <person name="Corre E."/>
            <person name="Pelletier E."/>
            <person name="Niang G."/>
            <person name="Scheremetjew M."/>
            <person name="Finn R."/>
            <person name="Kale V."/>
            <person name="Holt S."/>
            <person name="Cochrane G."/>
            <person name="Meng A."/>
            <person name="Brown T."/>
            <person name="Cohen L."/>
        </authorList>
    </citation>
    <scope>NUCLEOTIDE SEQUENCE</scope>
    <source>
        <strain evidence="3">CCMP 410</strain>
    </source>
</reference>
<feature type="region of interest" description="Disordered" evidence="1">
    <location>
        <begin position="219"/>
        <end position="275"/>
    </location>
</feature>
<proteinExistence type="predicted"/>
<feature type="region of interest" description="Disordered" evidence="1">
    <location>
        <begin position="460"/>
        <end position="496"/>
    </location>
</feature>
<feature type="compositionally biased region" description="Low complexity" evidence="1">
    <location>
        <begin position="476"/>
        <end position="489"/>
    </location>
</feature>
<feature type="compositionally biased region" description="Low complexity" evidence="1">
    <location>
        <begin position="241"/>
        <end position="252"/>
    </location>
</feature>
<evidence type="ECO:0000313" key="3">
    <source>
        <dbReference type="EMBL" id="CAD9303814.1"/>
    </source>
</evidence>
<dbReference type="InterPro" id="IPR056866">
    <property type="entry name" value="Znf_WRKY19"/>
</dbReference>
<dbReference type="Pfam" id="PF24906">
    <property type="entry name" value="Zf_WRKY19"/>
    <property type="match status" value="2"/>
</dbReference>
<name>A0A7S1VN87_9STRA</name>
<protein>
    <recommendedName>
        <fullName evidence="2">WRKY19-like zinc finger domain-containing protein</fullName>
    </recommendedName>
</protein>
<feature type="compositionally biased region" description="Basic and acidic residues" evidence="1">
    <location>
        <begin position="219"/>
        <end position="228"/>
    </location>
</feature>
<dbReference type="PANTHER" id="PTHR31827">
    <property type="entry name" value="EMB|CAB89363.1"/>
    <property type="match status" value="1"/>
</dbReference>
<dbReference type="PANTHER" id="PTHR31827:SF1">
    <property type="entry name" value="EMB|CAB89363.1"/>
    <property type="match status" value="1"/>
</dbReference>
<feature type="region of interest" description="Disordered" evidence="1">
    <location>
        <begin position="1"/>
        <end position="160"/>
    </location>
</feature>